<dbReference type="GO" id="GO:0006071">
    <property type="term" value="P:glycerol metabolic process"/>
    <property type="evidence" value="ECO:0007669"/>
    <property type="project" value="InterPro"/>
</dbReference>
<dbReference type="Pfam" id="PF03320">
    <property type="entry name" value="FBPase_glpX"/>
    <property type="match status" value="1"/>
</dbReference>
<protein>
    <recommendedName>
        <fullName evidence="7">Fructose-1,6-bisphosphatase</fullName>
    </recommendedName>
</protein>
<dbReference type="Gene3D" id="3.40.190.90">
    <property type="match status" value="1"/>
</dbReference>
<comment type="catalytic activity">
    <reaction evidence="1">
        <text>beta-D-fructose 1,6-bisphosphate + H2O = beta-D-fructose 6-phosphate + phosphate</text>
        <dbReference type="Rhea" id="RHEA:11064"/>
        <dbReference type="ChEBI" id="CHEBI:15377"/>
        <dbReference type="ChEBI" id="CHEBI:32966"/>
        <dbReference type="ChEBI" id="CHEBI:43474"/>
        <dbReference type="ChEBI" id="CHEBI:57634"/>
        <dbReference type="EC" id="3.1.3.11"/>
    </reaction>
</comment>
<evidence type="ECO:0000256" key="5">
    <source>
        <dbReference type="ARBA" id="ARBA00023211"/>
    </source>
</evidence>
<dbReference type="InterPro" id="IPR004464">
    <property type="entry name" value="FBPase_class-2/SBPase"/>
</dbReference>
<dbReference type="NCBIfam" id="TIGR00330">
    <property type="entry name" value="glpX"/>
    <property type="match status" value="1"/>
</dbReference>
<dbReference type="GO" id="GO:0042132">
    <property type="term" value="F:fructose 1,6-bisphosphate 1-phosphatase activity"/>
    <property type="evidence" value="ECO:0007669"/>
    <property type="project" value="UniProtKB-EC"/>
</dbReference>
<comment type="similarity">
    <text evidence="2 7">Belongs to the FBPase class 2 family.</text>
</comment>
<dbReference type="EMBL" id="JACZHT010000006">
    <property type="protein sequence ID" value="MBE1237630.1"/>
    <property type="molecule type" value="Genomic_DNA"/>
</dbReference>
<comment type="caution">
    <text evidence="8">The sequence shown here is derived from an EMBL/GenBank/DDBJ whole genome shotgun (WGS) entry which is preliminary data.</text>
</comment>
<keyword evidence="3" id="KW-0479">Metal-binding</keyword>
<keyword evidence="9" id="KW-1185">Reference proteome</keyword>
<dbReference type="Proteomes" id="UP000631034">
    <property type="component" value="Unassembled WGS sequence"/>
</dbReference>
<dbReference type="RefSeq" id="WP_192534642.1">
    <property type="nucleotide sequence ID" value="NZ_JACZHT010000006.1"/>
</dbReference>
<sequence length="331" mass="33970">MTQHASPQAIIGRVLALDVARATEAAAMAAARFVGRGDERAADRAASLAMRQVLAATPMRGTVAVGADPDPAEGLFCAGEPVGTGEGPEVDVAIAPLEGATICATGAPNAMACLAFAPRDGLLRVPPLYMDKIAVGPDVPPDVVSLDQSPADNVRAVSRARGVDVSALTVCVLDRPRNEELVEALRETGCRLMLILDGDVSGALAAGLPENGVDMYMGSGGAAEGVLAAAGLRCLGGTLQGRLLLRTPAERALVREFGFPGEADRLLGMDDFVPGEAVFAATGVTDGTLLRGVRFTADGVCSQTMILKSCSGTRRVIDSRHARVGARISGD</sequence>
<keyword evidence="4 8" id="KW-0378">Hydrolase</keyword>
<dbReference type="GO" id="GO:0006094">
    <property type="term" value="P:gluconeogenesis"/>
    <property type="evidence" value="ECO:0007669"/>
    <property type="project" value="InterPro"/>
</dbReference>
<dbReference type="PANTHER" id="PTHR30447:SF0">
    <property type="entry name" value="FRUCTOSE-1,6-BISPHOSPHATASE 1 CLASS 2-RELATED"/>
    <property type="match status" value="1"/>
</dbReference>
<keyword evidence="6 7" id="KW-0119">Carbohydrate metabolism</keyword>
<evidence type="ECO:0000256" key="3">
    <source>
        <dbReference type="ARBA" id="ARBA00022723"/>
    </source>
</evidence>
<dbReference type="GO" id="GO:0046872">
    <property type="term" value="F:metal ion binding"/>
    <property type="evidence" value="ECO:0007669"/>
    <property type="project" value="UniProtKB-KW"/>
</dbReference>
<dbReference type="PIRSF" id="PIRSF004532">
    <property type="entry name" value="GlpX"/>
    <property type="match status" value="1"/>
</dbReference>
<evidence type="ECO:0000313" key="8">
    <source>
        <dbReference type="EMBL" id="MBE1237630.1"/>
    </source>
</evidence>
<dbReference type="GO" id="GO:0005829">
    <property type="term" value="C:cytosol"/>
    <property type="evidence" value="ECO:0007669"/>
    <property type="project" value="TreeGrafter"/>
</dbReference>
<evidence type="ECO:0000256" key="2">
    <source>
        <dbReference type="ARBA" id="ARBA00008989"/>
    </source>
</evidence>
<organism evidence="8 9">
    <name type="scientific">Phaeovibrio sulfidiphilus</name>
    <dbReference type="NCBI Taxonomy" id="1220600"/>
    <lineage>
        <taxon>Bacteria</taxon>
        <taxon>Pseudomonadati</taxon>
        <taxon>Pseudomonadota</taxon>
        <taxon>Alphaproteobacteria</taxon>
        <taxon>Rhodospirillales</taxon>
        <taxon>Rhodospirillaceae</taxon>
        <taxon>Phaeovibrio</taxon>
    </lineage>
</organism>
<dbReference type="AlphaFoldDB" id="A0A8J6YN00"/>
<proteinExistence type="inferred from homology"/>
<evidence type="ECO:0000256" key="7">
    <source>
        <dbReference type="PIRNR" id="PIRNR004532"/>
    </source>
</evidence>
<evidence type="ECO:0000256" key="1">
    <source>
        <dbReference type="ARBA" id="ARBA00001273"/>
    </source>
</evidence>
<reference evidence="8" key="1">
    <citation type="submission" date="2020-10" db="EMBL/GenBank/DDBJ databases">
        <title>Genome sequence of the unusual species of purple photosynthetic bacteria, Phaeovibrio sulfidiphilus DSM 23193, type strain.</title>
        <authorList>
            <person name="Kyndt J.A."/>
            <person name="Meyer T.E."/>
        </authorList>
    </citation>
    <scope>NUCLEOTIDE SEQUENCE</scope>
    <source>
        <strain evidence="8">DSM 23193</strain>
    </source>
</reference>
<dbReference type="GO" id="GO:0030388">
    <property type="term" value="P:fructose 1,6-bisphosphate metabolic process"/>
    <property type="evidence" value="ECO:0007669"/>
    <property type="project" value="TreeGrafter"/>
</dbReference>
<gene>
    <name evidence="8" type="primary">glpX</name>
    <name evidence="8" type="ORF">IHV25_08215</name>
</gene>
<accession>A0A8J6YN00</accession>
<dbReference type="Gene3D" id="3.30.540.10">
    <property type="entry name" value="Fructose-1,6-Bisphosphatase, subunit A, domain 1"/>
    <property type="match status" value="1"/>
</dbReference>
<dbReference type="SUPFAM" id="SSF56655">
    <property type="entry name" value="Carbohydrate phosphatase"/>
    <property type="match status" value="1"/>
</dbReference>
<dbReference type="PANTHER" id="PTHR30447">
    <property type="entry name" value="FRUCTOSE-1,6-BISPHOSPHATASE CLASS 2"/>
    <property type="match status" value="1"/>
</dbReference>
<evidence type="ECO:0000256" key="4">
    <source>
        <dbReference type="ARBA" id="ARBA00022801"/>
    </source>
</evidence>
<evidence type="ECO:0000313" key="9">
    <source>
        <dbReference type="Proteomes" id="UP000631034"/>
    </source>
</evidence>
<name>A0A8J6YN00_9PROT</name>
<keyword evidence="5" id="KW-0464">Manganese</keyword>
<evidence type="ECO:0000256" key="6">
    <source>
        <dbReference type="ARBA" id="ARBA00023277"/>
    </source>
</evidence>